<evidence type="ECO:0000313" key="3">
    <source>
        <dbReference type="Proteomes" id="UP000349468"/>
    </source>
</evidence>
<name>A0A5E7ISQ8_PSEFL</name>
<dbReference type="InterPro" id="IPR018004">
    <property type="entry name" value="KilA/APSES_HTH"/>
</dbReference>
<feature type="domain" description="KilA-N" evidence="1">
    <location>
        <begin position="3"/>
        <end position="103"/>
    </location>
</feature>
<sequence>MSNIIPFDFHGHAVAFNGGGWINATQAAKQFGKLPNEWLRLPETIEYLKAMARTCGEIPYVKTSRARMDRGGGTWIHPKLAVAFARWLSADFAVWCDLQIDTLLHGDLGIRQEYEGACRALDDRKNLASAQGKGIAAWRWQRPVLEHRVEHLLEQLQLTLQLDAA</sequence>
<dbReference type="InterPro" id="IPR018877">
    <property type="entry name" value="Phage_P22_Orf201_C"/>
</dbReference>
<proteinExistence type="predicted"/>
<dbReference type="RefSeq" id="WP_154912078.1">
    <property type="nucleotide sequence ID" value="NZ_CABVIK010000005.1"/>
</dbReference>
<dbReference type="Proteomes" id="UP000349468">
    <property type="component" value="Unassembled WGS sequence"/>
</dbReference>
<dbReference type="SUPFAM" id="SSF54616">
    <property type="entry name" value="DNA-binding domain of Mlu1-box binding protein MBP1"/>
    <property type="match status" value="1"/>
</dbReference>
<dbReference type="Pfam" id="PF04383">
    <property type="entry name" value="KilA-N"/>
    <property type="match status" value="1"/>
</dbReference>
<evidence type="ECO:0000313" key="2">
    <source>
        <dbReference type="EMBL" id="VVO80009.1"/>
    </source>
</evidence>
<dbReference type="PROSITE" id="PS51301">
    <property type="entry name" value="KILA_N"/>
    <property type="match status" value="1"/>
</dbReference>
<organism evidence="2 3">
    <name type="scientific">Pseudomonas fluorescens</name>
    <dbReference type="NCBI Taxonomy" id="294"/>
    <lineage>
        <taxon>Bacteria</taxon>
        <taxon>Pseudomonadati</taxon>
        <taxon>Pseudomonadota</taxon>
        <taxon>Gammaproteobacteria</taxon>
        <taxon>Pseudomonadales</taxon>
        <taxon>Pseudomonadaceae</taxon>
        <taxon>Pseudomonas</taxon>
    </lineage>
</organism>
<dbReference type="InterPro" id="IPR036887">
    <property type="entry name" value="HTH_APSES_sf"/>
</dbReference>
<dbReference type="AlphaFoldDB" id="A0A5E7ISQ8"/>
<gene>
    <name evidence="2" type="ORF">PS870_01743</name>
</gene>
<dbReference type="InterPro" id="IPR017880">
    <property type="entry name" value="KilA_N"/>
</dbReference>
<reference evidence="2 3" key="1">
    <citation type="submission" date="2019-09" db="EMBL/GenBank/DDBJ databases">
        <authorList>
            <person name="Chandra G."/>
            <person name="Truman W A."/>
        </authorList>
    </citation>
    <scope>NUCLEOTIDE SEQUENCE [LARGE SCALE GENOMIC DNA]</scope>
    <source>
        <strain evidence="2">PS870</strain>
    </source>
</reference>
<dbReference type="Pfam" id="PF10549">
    <property type="entry name" value="ORF11CD3"/>
    <property type="match status" value="1"/>
</dbReference>
<accession>A0A5E7ISQ8</accession>
<protein>
    <recommendedName>
        <fullName evidence="1">KilA-N domain-containing protein</fullName>
    </recommendedName>
</protein>
<dbReference type="EMBL" id="CABVIK010000005">
    <property type="protein sequence ID" value="VVO80009.1"/>
    <property type="molecule type" value="Genomic_DNA"/>
</dbReference>
<dbReference type="GO" id="GO:0003677">
    <property type="term" value="F:DNA binding"/>
    <property type="evidence" value="ECO:0007669"/>
    <property type="project" value="InterPro"/>
</dbReference>
<evidence type="ECO:0000259" key="1">
    <source>
        <dbReference type="PROSITE" id="PS51301"/>
    </source>
</evidence>
<dbReference type="SMART" id="SM01252">
    <property type="entry name" value="KilA-N"/>
    <property type="match status" value="1"/>
</dbReference>